<dbReference type="Proteomes" id="UP000887563">
    <property type="component" value="Unplaced"/>
</dbReference>
<name>A0A914MLN3_MELIC</name>
<evidence type="ECO:0000313" key="2">
    <source>
        <dbReference type="WBParaSite" id="Minc3s01989g27615"/>
    </source>
</evidence>
<organism evidence="1 2">
    <name type="scientific">Meloidogyne incognita</name>
    <name type="common">Southern root-knot nematode worm</name>
    <name type="synonym">Oxyuris incognita</name>
    <dbReference type="NCBI Taxonomy" id="6306"/>
    <lineage>
        <taxon>Eukaryota</taxon>
        <taxon>Metazoa</taxon>
        <taxon>Ecdysozoa</taxon>
        <taxon>Nematoda</taxon>
        <taxon>Chromadorea</taxon>
        <taxon>Rhabditida</taxon>
        <taxon>Tylenchina</taxon>
        <taxon>Tylenchomorpha</taxon>
        <taxon>Tylenchoidea</taxon>
        <taxon>Meloidogynidae</taxon>
        <taxon>Meloidogyninae</taxon>
        <taxon>Meloidogyne</taxon>
        <taxon>Meloidogyne incognita group</taxon>
    </lineage>
</organism>
<dbReference type="AlphaFoldDB" id="A0A914MLN3"/>
<proteinExistence type="predicted"/>
<reference evidence="2" key="1">
    <citation type="submission" date="2022-11" db="UniProtKB">
        <authorList>
            <consortium name="WormBaseParasite"/>
        </authorList>
    </citation>
    <scope>IDENTIFICATION</scope>
</reference>
<evidence type="ECO:0000313" key="1">
    <source>
        <dbReference type="Proteomes" id="UP000887563"/>
    </source>
</evidence>
<dbReference type="WBParaSite" id="Minc3s01989g27615">
    <property type="protein sequence ID" value="Minc3s01989g27615"/>
    <property type="gene ID" value="Minc3s01989g27615"/>
</dbReference>
<protein>
    <submittedName>
        <fullName evidence="2">Uncharacterized protein</fullName>
    </submittedName>
</protein>
<keyword evidence="1" id="KW-1185">Reference proteome</keyword>
<accession>A0A914MLN3</accession>
<sequence length="146" mass="16667">MLRDLVLGEICAQHLHYPAVVWTTVETHLIYVPQDSDEFFRATSDEGTHSISSHLQLIARESSFFELTNLQNQLISSYEFLKNSYRIHVADTAPRKFAGIDFDHHVEPSREKVKICREETLISATYQDSMSSLRAYSLLMCADVAA</sequence>